<evidence type="ECO:0000313" key="5">
    <source>
        <dbReference type="EMBL" id="PNE37084.1"/>
    </source>
</evidence>
<dbReference type="SUPFAM" id="SSF52540">
    <property type="entry name" value="P-loop containing nucleoside triphosphate hydrolases"/>
    <property type="match status" value="1"/>
</dbReference>
<evidence type="ECO:0000259" key="4">
    <source>
        <dbReference type="PROSITE" id="PS50043"/>
    </source>
</evidence>
<keyword evidence="2" id="KW-0067">ATP-binding</keyword>
<dbReference type="InterPro" id="IPR027417">
    <property type="entry name" value="P-loop_NTPase"/>
</dbReference>
<dbReference type="Proteomes" id="UP000236047">
    <property type="component" value="Unassembled WGS sequence"/>
</dbReference>
<dbReference type="Pfam" id="PF13191">
    <property type="entry name" value="AAA_16"/>
    <property type="match status" value="1"/>
</dbReference>
<comment type="caution">
    <text evidence="5">The sequence shown here is derived from an EMBL/GenBank/DDBJ whole genome shotgun (WGS) entry which is preliminary data.</text>
</comment>
<dbReference type="GO" id="GO:0004016">
    <property type="term" value="F:adenylate cyclase activity"/>
    <property type="evidence" value="ECO:0007669"/>
    <property type="project" value="TreeGrafter"/>
</dbReference>
<evidence type="ECO:0000313" key="6">
    <source>
        <dbReference type="Proteomes" id="UP000236047"/>
    </source>
</evidence>
<dbReference type="SUPFAM" id="SSF46894">
    <property type="entry name" value="C-terminal effector domain of the bipartite response regulators"/>
    <property type="match status" value="1"/>
</dbReference>
<sequence>MLVGRELERDELGMLLDDARKGNSGTLVLRGPAGIGKSALLADVVQRAESDVRVLRAVGVEGEVELPFAALHQLLLPLMSYVTRLPEPQAAALRGALGLATAFADPFLVALAVLTLLSDASEDVPLLLVVDDAHWLDAATADALTFVARRMERESAALVFAVRDGSRPFPAPGLRTLRVAPLTQREASDLLARHLPQAAPTVRERLLREADGNPLALMELPTTLRPEHVDGSAPLPEHLPLSERLHQIFRHRALSLPADHHRVLLLAAAESAGDLGTVLGAAGDTEAAMEVLSAAASQGLVHLDQQQVRFRHPLVRSALYQGAPLNDRRAAHLALADAVGRQDDRYVWHAAAAAVGTDDTVAELLAALAERTRRTGGVATATQMLCRAAALASDRRRRARWLVDAAECAWTAARTSEAEALLDRAETLTDDPALRARAARMRGAITHASSDPAVACRMLLDGARLVGETDPELAGELLVMAARSAWVAGAPARLTEIGDLIGRLHPGAADPGDGATAGDADGPAPANDDRAATAHRFSRHFHYLGSLAPGSHATAHPCPPDVPVARMSWLSPAHPRPWIWPPVFLPYLTGTTEEMLHAHQRTVDELRKVGAVGALPMSLAPLVALQLVTGQWPAAVSHASEALTLADDTGQLGAASHLRAMLAWAAAARGDGDRCRALAEESLTLSVPRRITSAIALARWALGLQALAEGQPDRAARLLGEVAAPGAPAEHFMVGWLVLPDLVEAAVRAGEPAQARAALDRFEERAAPAHLPHLRAMWLRCRALLASSEDADDLFTEALEAPHPSTFDTGRMHLLYGEWLRRNRRIKSARDHLHQAETYLRMLGARPWVELARQELRAAGDRAPDQPAPEPSAEAGRLTSRELEIARLAAQGMSNRDIAARLFLSPRTVGYHLYKLFPKLGITSRIQLHGKSFG</sequence>
<dbReference type="PROSITE" id="PS50043">
    <property type="entry name" value="HTH_LUXR_2"/>
    <property type="match status" value="1"/>
</dbReference>
<dbReference type="GO" id="GO:0005737">
    <property type="term" value="C:cytoplasm"/>
    <property type="evidence" value="ECO:0007669"/>
    <property type="project" value="TreeGrafter"/>
</dbReference>
<name>A0A2N8P7T7_STRNR</name>
<protein>
    <submittedName>
        <fullName evidence="5">LuxR family transcriptional regulator</fullName>
    </submittedName>
</protein>
<evidence type="ECO:0000256" key="2">
    <source>
        <dbReference type="ARBA" id="ARBA00022840"/>
    </source>
</evidence>
<feature type="region of interest" description="Disordered" evidence="3">
    <location>
        <begin position="505"/>
        <end position="530"/>
    </location>
</feature>
<organism evidence="5 6">
    <name type="scientific">Streptomyces noursei</name>
    <name type="common">Streptomyces albulus</name>
    <dbReference type="NCBI Taxonomy" id="1971"/>
    <lineage>
        <taxon>Bacteria</taxon>
        <taxon>Bacillati</taxon>
        <taxon>Actinomycetota</taxon>
        <taxon>Actinomycetes</taxon>
        <taxon>Kitasatosporales</taxon>
        <taxon>Streptomycetaceae</taxon>
        <taxon>Streptomyces</taxon>
    </lineage>
</organism>
<accession>A0A2N8P7T7</accession>
<gene>
    <name evidence="5" type="ORF">AOB60_22010</name>
</gene>
<keyword evidence="1" id="KW-0547">Nucleotide-binding</keyword>
<evidence type="ECO:0000256" key="1">
    <source>
        <dbReference type="ARBA" id="ARBA00022741"/>
    </source>
</evidence>
<dbReference type="PRINTS" id="PR00038">
    <property type="entry name" value="HTHLUXR"/>
</dbReference>
<keyword evidence="6" id="KW-1185">Reference proteome</keyword>
<dbReference type="InterPro" id="IPR041664">
    <property type="entry name" value="AAA_16"/>
</dbReference>
<evidence type="ECO:0000256" key="3">
    <source>
        <dbReference type="SAM" id="MobiDB-lite"/>
    </source>
</evidence>
<feature type="domain" description="HTH luxR-type" evidence="4">
    <location>
        <begin position="871"/>
        <end position="934"/>
    </location>
</feature>
<dbReference type="CDD" id="cd06170">
    <property type="entry name" value="LuxR_C_like"/>
    <property type="match status" value="1"/>
</dbReference>
<feature type="region of interest" description="Disordered" evidence="3">
    <location>
        <begin position="858"/>
        <end position="877"/>
    </location>
</feature>
<dbReference type="GO" id="GO:0005524">
    <property type="term" value="F:ATP binding"/>
    <property type="evidence" value="ECO:0007669"/>
    <property type="project" value="UniProtKB-KW"/>
</dbReference>
<dbReference type="AlphaFoldDB" id="A0A2N8P7T7"/>
<feature type="compositionally biased region" description="Low complexity" evidence="3">
    <location>
        <begin position="506"/>
        <end position="526"/>
    </location>
</feature>
<dbReference type="EMBL" id="LJSN01000003">
    <property type="protein sequence ID" value="PNE37084.1"/>
    <property type="molecule type" value="Genomic_DNA"/>
</dbReference>
<dbReference type="Gene3D" id="1.10.10.10">
    <property type="entry name" value="Winged helix-like DNA-binding domain superfamily/Winged helix DNA-binding domain"/>
    <property type="match status" value="1"/>
</dbReference>
<dbReference type="PANTHER" id="PTHR16305">
    <property type="entry name" value="TESTICULAR SOLUBLE ADENYLYL CYCLASE"/>
    <property type="match status" value="1"/>
</dbReference>
<dbReference type="InterPro" id="IPR036388">
    <property type="entry name" value="WH-like_DNA-bd_sf"/>
</dbReference>
<dbReference type="InterPro" id="IPR016032">
    <property type="entry name" value="Sig_transdc_resp-reg_C-effctor"/>
</dbReference>
<dbReference type="GO" id="GO:0003677">
    <property type="term" value="F:DNA binding"/>
    <property type="evidence" value="ECO:0007669"/>
    <property type="project" value="InterPro"/>
</dbReference>
<dbReference type="RefSeq" id="WP_102924810.1">
    <property type="nucleotide sequence ID" value="NZ_LJSN01000003.1"/>
</dbReference>
<dbReference type="SMART" id="SM00421">
    <property type="entry name" value="HTH_LUXR"/>
    <property type="match status" value="1"/>
</dbReference>
<dbReference type="PANTHER" id="PTHR16305:SF35">
    <property type="entry name" value="TRANSCRIPTIONAL ACTIVATOR DOMAIN"/>
    <property type="match status" value="1"/>
</dbReference>
<proteinExistence type="predicted"/>
<reference evidence="6" key="1">
    <citation type="submission" date="2015-09" db="EMBL/GenBank/DDBJ databases">
        <authorList>
            <person name="Graham D.E."/>
            <person name="Mahan K.M."/>
            <person name="Klingeman D.M."/>
            <person name="Fida T."/>
            <person name="Giannone R.J."/>
            <person name="Hettich R.L."/>
            <person name="Parry R.J."/>
            <person name="Spain J.C."/>
        </authorList>
    </citation>
    <scope>NUCLEOTIDE SEQUENCE [LARGE SCALE GENOMIC DNA]</scope>
    <source>
        <strain evidence="6">JCM 4701</strain>
    </source>
</reference>
<dbReference type="InterPro" id="IPR000792">
    <property type="entry name" value="Tscrpt_reg_LuxR_C"/>
</dbReference>
<dbReference type="Pfam" id="PF00196">
    <property type="entry name" value="GerE"/>
    <property type="match status" value="1"/>
</dbReference>
<dbReference type="GO" id="GO:0006355">
    <property type="term" value="P:regulation of DNA-templated transcription"/>
    <property type="evidence" value="ECO:0007669"/>
    <property type="project" value="InterPro"/>
</dbReference>